<dbReference type="Gene3D" id="3.40.50.150">
    <property type="entry name" value="Vaccinia Virus protein VP39"/>
    <property type="match status" value="1"/>
</dbReference>
<keyword evidence="3" id="KW-1185">Reference proteome</keyword>
<gene>
    <name evidence="2" type="ORF">LSH36_292g03072</name>
</gene>
<evidence type="ECO:0000259" key="1">
    <source>
        <dbReference type="Pfam" id="PF05050"/>
    </source>
</evidence>
<dbReference type="PANTHER" id="PTHR34009:SF2">
    <property type="entry name" value="PROTEIN STAR"/>
    <property type="match status" value="1"/>
</dbReference>
<dbReference type="GO" id="GO:0005886">
    <property type="term" value="C:plasma membrane"/>
    <property type="evidence" value="ECO:0007669"/>
    <property type="project" value="TreeGrafter"/>
</dbReference>
<dbReference type="EMBL" id="JAODUP010000292">
    <property type="protein sequence ID" value="KAK2153583.1"/>
    <property type="molecule type" value="Genomic_DNA"/>
</dbReference>
<feature type="domain" description="Methyltransferase FkbM" evidence="1">
    <location>
        <begin position="19"/>
        <end position="101"/>
    </location>
</feature>
<dbReference type="SUPFAM" id="SSF53335">
    <property type="entry name" value="S-adenosyl-L-methionine-dependent methyltransferases"/>
    <property type="match status" value="1"/>
</dbReference>
<dbReference type="GO" id="GO:0005794">
    <property type="term" value="C:Golgi apparatus"/>
    <property type="evidence" value="ECO:0007669"/>
    <property type="project" value="TreeGrafter"/>
</dbReference>
<dbReference type="Pfam" id="PF05050">
    <property type="entry name" value="Methyltransf_21"/>
    <property type="match status" value="1"/>
</dbReference>
<dbReference type="PANTHER" id="PTHR34009">
    <property type="entry name" value="PROTEIN STAR"/>
    <property type="match status" value="1"/>
</dbReference>
<evidence type="ECO:0000313" key="2">
    <source>
        <dbReference type="EMBL" id="KAK2153583.1"/>
    </source>
</evidence>
<evidence type="ECO:0000313" key="3">
    <source>
        <dbReference type="Proteomes" id="UP001208570"/>
    </source>
</evidence>
<organism evidence="2 3">
    <name type="scientific">Paralvinella palmiformis</name>
    <dbReference type="NCBI Taxonomy" id="53620"/>
    <lineage>
        <taxon>Eukaryota</taxon>
        <taxon>Metazoa</taxon>
        <taxon>Spiralia</taxon>
        <taxon>Lophotrochozoa</taxon>
        <taxon>Annelida</taxon>
        <taxon>Polychaeta</taxon>
        <taxon>Sedentaria</taxon>
        <taxon>Canalipalpata</taxon>
        <taxon>Terebellida</taxon>
        <taxon>Terebelliformia</taxon>
        <taxon>Alvinellidae</taxon>
        <taxon>Paralvinella</taxon>
    </lineage>
</organism>
<protein>
    <recommendedName>
        <fullName evidence="1">Methyltransferase FkbM domain-containing protein</fullName>
    </recommendedName>
</protein>
<sequence length="126" mass="14442">QNSTGSGSIGQLLLNNGKTKKTKKRSVTRQVPCFSLETILLALNHTRVDYFSLDVEGFELDVLKTIPFDKIDIATLSVEYIYGKHDKEAHKSFMLGKGYRLHKDIYLHKQDTSLFVDDFTFVKRDL</sequence>
<dbReference type="AlphaFoldDB" id="A0AAD9JJC1"/>
<dbReference type="InterPro" id="IPR053202">
    <property type="entry name" value="EGF_Rcpt_Signaling_Reg"/>
</dbReference>
<comment type="caution">
    <text evidence="2">The sequence shown here is derived from an EMBL/GenBank/DDBJ whole genome shotgun (WGS) entry which is preliminary data.</text>
</comment>
<dbReference type="GO" id="GO:0016197">
    <property type="term" value="P:endosomal transport"/>
    <property type="evidence" value="ECO:0007669"/>
    <property type="project" value="TreeGrafter"/>
</dbReference>
<dbReference type="InterPro" id="IPR006342">
    <property type="entry name" value="FkbM_mtfrase"/>
</dbReference>
<proteinExistence type="predicted"/>
<feature type="non-terminal residue" evidence="2">
    <location>
        <position position="126"/>
    </location>
</feature>
<name>A0AAD9JJC1_9ANNE</name>
<dbReference type="GO" id="GO:0006888">
    <property type="term" value="P:endoplasmic reticulum to Golgi vesicle-mediated transport"/>
    <property type="evidence" value="ECO:0007669"/>
    <property type="project" value="TreeGrafter"/>
</dbReference>
<dbReference type="Proteomes" id="UP001208570">
    <property type="component" value="Unassembled WGS sequence"/>
</dbReference>
<dbReference type="GO" id="GO:0031902">
    <property type="term" value="C:late endosome membrane"/>
    <property type="evidence" value="ECO:0007669"/>
    <property type="project" value="TreeGrafter"/>
</dbReference>
<reference evidence="2" key="1">
    <citation type="journal article" date="2023" name="Mol. Biol. Evol.">
        <title>Third-Generation Sequencing Reveals the Adaptive Role of the Epigenome in Three Deep-Sea Polychaetes.</title>
        <authorList>
            <person name="Perez M."/>
            <person name="Aroh O."/>
            <person name="Sun Y."/>
            <person name="Lan Y."/>
            <person name="Juniper S.K."/>
            <person name="Young C.R."/>
            <person name="Angers B."/>
            <person name="Qian P.Y."/>
        </authorList>
    </citation>
    <scope>NUCLEOTIDE SEQUENCE</scope>
    <source>
        <strain evidence="2">P08H-3</strain>
    </source>
</reference>
<dbReference type="GO" id="GO:0005789">
    <property type="term" value="C:endoplasmic reticulum membrane"/>
    <property type="evidence" value="ECO:0007669"/>
    <property type="project" value="TreeGrafter"/>
</dbReference>
<accession>A0AAD9JJC1</accession>
<dbReference type="InterPro" id="IPR029063">
    <property type="entry name" value="SAM-dependent_MTases_sf"/>
</dbReference>